<reference evidence="2" key="1">
    <citation type="submission" date="2014-11" db="EMBL/GenBank/DDBJ databases">
        <authorList>
            <person name="Amaro Gonzalez C."/>
        </authorList>
    </citation>
    <scope>NUCLEOTIDE SEQUENCE</scope>
</reference>
<name>A0A0E9T946_ANGAN</name>
<accession>A0A0E9T946</accession>
<proteinExistence type="predicted"/>
<evidence type="ECO:0000256" key="1">
    <source>
        <dbReference type="SAM" id="MobiDB-lite"/>
    </source>
</evidence>
<protein>
    <submittedName>
        <fullName evidence="2">Uncharacterized protein</fullName>
    </submittedName>
</protein>
<dbReference type="AlphaFoldDB" id="A0A0E9T946"/>
<dbReference type="EMBL" id="GBXM01058406">
    <property type="protein sequence ID" value="JAH50171.1"/>
    <property type="molecule type" value="Transcribed_RNA"/>
</dbReference>
<reference evidence="2" key="2">
    <citation type="journal article" date="2015" name="Fish Shellfish Immunol.">
        <title>Early steps in the European eel (Anguilla anguilla)-Vibrio vulnificus interaction in the gills: Role of the RtxA13 toxin.</title>
        <authorList>
            <person name="Callol A."/>
            <person name="Pajuelo D."/>
            <person name="Ebbesson L."/>
            <person name="Teles M."/>
            <person name="MacKenzie S."/>
            <person name="Amaro C."/>
        </authorList>
    </citation>
    <scope>NUCLEOTIDE SEQUENCE</scope>
</reference>
<organism evidence="2">
    <name type="scientific">Anguilla anguilla</name>
    <name type="common">European freshwater eel</name>
    <name type="synonym">Muraena anguilla</name>
    <dbReference type="NCBI Taxonomy" id="7936"/>
    <lineage>
        <taxon>Eukaryota</taxon>
        <taxon>Metazoa</taxon>
        <taxon>Chordata</taxon>
        <taxon>Craniata</taxon>
        <taxon>Vertebrata</taxon>
        <taxon>Euteleostomi</taxon>
        <taxon>Actinopterygii</taxon>
        <taxon>Neopterygii</taxon>
        <taxon>Teleostei</taxon>
        <taxon>Anguilliformes</taxon>
        <taxon>Anguillidae</taxon>
        <taxon>Anguilla</taxon>
    </lineage>
</organism>
<feature type="region of interest" description="Disordered" evidence="1">
    <location>
        <begin position="1"/>
        <end position="23"/>
    </location>
</feature>
<sequence length="23" mass="2430">MSGDALVANKMAEVQQASYGTEE</sequence>
<evidence type="ECO:0000313" key="2">
    <source>
        <dbReference type="EMBL" id="JAH50171.1"/>
    </source>
</evidence>